<keyword evidence="1" id="KW-1133">Transmembrane helix</keyword>
<evidence type="ECO:0000313" key="2">
    <source>
        <dbReference type="EMBL" id="KAG5453762.1"/>
    </source>
</evidence>
<keyword evidence="1" id="KW-0812">Transmembrane</keyword>
<dbReference type="EMBL" id="NIRI02000010">
    <property type="protein sequence ID" value="KAG5453762.1"/>
    <property type="molecule type" value="Genomic_DNA"/>
</dbReference>
<dbReference type="AlphaFoldDB" id="A0A8T1MY06"/>
<proteinExistence type="predicted"/>
<keyword evidence="1" id="KW-0472">Membrane</keyword>
<accession>A0A8T1MY06</accession>
<keyword evidence="3" id="KW-1185">Reference proteome</keyword>
<gene>
    <name evidence="2" type="ORF">CSKR_201829</name>
</gene>
<feature type="transmembrane region" description="Helical" evidence="1">
    <location>
        <begin position="74"/>
        <end position="97"/>
    </location>
</feature>
<name>A0A8T1MY06_CLOSI</name>
<organism evidence="2 3">
    <name type="scientific">Clonorchis sinensis</name>
    <name type="common">Chinese liver fluke</name>
    <dbReference type="NCBI Taxonomy" id="79923"/>
    <lineage>
        <taxon>Eukaryota</taxon>
        <taxon>Metazoa</taxon>
        <taxon>Spiralia</taxon>
        <taxon>Lophotrochozoa</taxon>
        <taxon>Platyhelminthes</taxon>
        <taxon>Trematoda</taxon>
        <taxon>Digenea</taxon>
        <taxon>Opisthorchiida</taxon>
        <taxon>Opisthorchiata</taxon>
        <taxon>Opisthorchiidae</taxon>
        <taxon>Clonorchis</taxon>
    </lineage>
</organism>
<comment type="caution">
    <text evidence="2">The sequence shown here is derived from an EMBL/GenBank/DDBJ whole genome shotgun (WGS) entry which is preliminary data.</text>
</comment>
<protein>
    <submittedName>
        <fullName evidence="2">Uncharacterized protein</fullName>
    </submittedName>
</protein>
<sequence length="127" mass="14245">MLLLHTHTHTYSPPTVILLTDNCGYPTPSHTPFLSCVYMNCAVSIVSTAVANITPLSVHASGIWDRPLPCEVFYYSPVLFIFLFYFHLSICTCSHILPLFHASQHRPDTLIFAPPLLFHLEIASLCD</sequence>
<dbReference type="Proteomes" id="UP000286415">
    <property type="component" value="Unassembled WGS sequence"/>
</dbReference>
<reference evidence="2 3" key="1">
    <citation type="journal article" date="2018" name="Biotechnol. Adv.">
        <title>Improved genomic resources and new bioinformatic workflow for the carcinogenic parasite Clonorchis sinensis: Biotechnological implications.</title>
        <authorList>
            <person name="Wang D."/>
            <person name="Korhonen P.K."/>
            <person name="Gasser R.B."/>
            <person name="Young N.D."/>
        </authorList>
    </citation>
    <scope>NUCLEOTIDE SEQUENCE [LARGE SCALE GENOMIC DNA]</scope>
    <source>
        <strain evidence="2">Cs-k2</strain>
    </source>
</reference>
<evidence type="ECO:0000256" key="1">
    <source>
        <dbReference type="SAM" id="Phobius"/>
    </source>
</evidence>
<reference evidence="2 3" key="2">
    <citation type="journal article" date="2021" name="Genomics">
        <title>High-quality reference genome for Clonorchis sinensis.</title>
        <authorList>
            <person name="Young N.D."/>
            <person name="Stroehlein A.J."/>
            <person name="Kinkar L."/>
            <person name="Wang T."/>
            <person name="Sohn W.M."/>
            <person name="Chang B.C.H."/>
            <person name="Kaur P."/>
            <person name="Weisz D."/>
            <person name="Dudchenko O."/>
            <person name="Aiden E.L."/>
            <person name="Korhonen P.K."/>
            <person name="Gasser R.B."/>
        </authorList>
    </citation>
    <scope>NUCLEOTIDE SEQUENCE [LARGE SCALE GENOMIC DNA]</scope>
    <source>
        <strain evidence="2">Cs-k2</strain>
    </source>
</reference>
<evidence type="ECO:0000313" key="3">
    <source>
        <dbReference type="Proteomes" id="UP000286415"/>
    </source>
</evidence>